<name>A0A8S5TER7_9CAUD</name>
<feature type="region of interest" description="Disordered" evidence="1">
    <location>
        <begin position="18"/>
        <end position="53"/>
    </location>
</feature>
<sequence>MLVVSSSYLHHWLMDASSSPLSSIASPSRGMKISSKPSLRVPSSPMVRSTPSMASPTVKTSILRSSIVRATSSCRSLSRISSTSRSSLRPASYVPLSIQMITILMKRISLILLAALGLLSLGSSCKKQQDVPRLSQVDFSVLEAKTYLPVESSTATVRLDKAPAKAYSSASWLQVAQEGATIRLTSTDNINPQSRNASLVLKDSKGDSIAINIMQAGIIFGLPKEQAMIGGDAAIDKTIKAPSNITVTYTTSADWIQLEPKDQQLRVIVAENTTGRPRTGWIIAKGVGLVDSLQVTQVDLADIVGQYTQKSMTLDAATGTMVPLSSDVEIKKVSDTQAQFIIDGTYTWEAAFTPGQGLELLNGKVVKTATDPASGKNIYIMSVLAADDFTAEHKTYIIGTREPVLISVNHDGKLIFKEKSKISSEQYWASYGFVRSSSRQITQGTFIGIEKFFIQPKLEAK</sequence>
<evidence type="ECO:0000259" key="2">
    <source>
        <dbReference type="Pfam" id="PF13004"/>
    </source>
</evidence>
<organism evidence="3">
    <name type="scientific">Siphoviridae sp. ctJ0s2</name>
    <dbReference type="NCBI Taxonomy" id="2827834"/>
    <lineage>
        <taxon>Viruses</taxon>
        <taxon>Duplodnaviria</taxon>
        <taxon>Heunggongvirae</taxon>
        <taxon>Uroviricota</taxon>
        <taxon>Caudoviricetes</taxon>
    </lineage>
</organism>
<dbReference type="Pfam" id="PF13004">
    <property type="entry name" value="BACON"/>
    <property type="match status" value="2"/>
</dbReference>
<dbReference type="CDD" id="cd14948">
    <property type="entry name" value="BACON"/>
    <property type="match status" value="1"/>
</dbReference>
<evidence type="ECO:0000256" key="1">
    <source>
        <dbReference type="SAM" id="MobiDB-lite"/>
    </source>
</evidence>
<accession>A0A8S5TER7</accession>
<feature type="compositionally biased region" description="Low complexity" evidence="1">
    <location>
        <begin position="18"/>
        <end position="28"/>
    </location>
</feature>
<protein>
    <recommendedName>
        <fullName evidence="2">BACON domain-containing protein</fullName>
    </recommendedName>
</protein>
<feature type="domain" description="BACON" evidence="2">
    <location>
        <begin position="251"/>
        <end position="297"/>
    </location>
</feature>
<reference evidence="3" key="1">
    <citation type="journal article" date="2021" name="Proc. Natl. Acad. Sci. U.S.A.">
        <title>A Catalog of Tens of Thousands of Viruses from Human Metagenomes Reveals Hidden Associations with Chronic Diseases.</title>
        <authorList>
            <person name="Tisza M.J."/>
            <person name="Buck C.B."/>
        </authorList>
    </citation>
    <scope>NUCLEOTIDE SEQUENCE</scope>
    <source>
        <strain evidence="3">CtJ0s2</strain>
    </source>
</reference>
<dbReference type="EMBL" id="BK032813">
    <property type="protein sequence ID" value="DAF61523.1"/>
    <property type="molecule type" value="Genomic_DNA"/>
</dbReference>
<feature type="domain" description="BACON" evidence="2">
    <location>
        <begin position="166"/>
        <end position="216"/>
    </location>
</feature>
<dbReference type="Gene3D" id="2.60.40.10">
    <property type="entry name" value="Immunoglobulins"/>
    <property type="match status" value="1"/>
</dbReference>
<dbReference type="InterPro" id="IPR013783">
    <property type="entry name" value="Ig-like_fold"/>
</dbReference>
<evidence type="ECO:0000313" key="3">
    <source>
        <dbReference type="EMBL" id="DAF61523.1"/>
    </source>
</evidence>
<dbReference type="InterPro" id="IPR024361">
    <property type="entry name" value="BACON"/>
</dbReference>
<proteinExistence type="predicted"/>